<organism evidence="1 2">
    <name type="scientific">Vigna unguiculata</name>
    <name type="common">Cowpea</name>
    <dbReference type="NCBI Taxonomy" id="3917"/>
    <lineage>
        <taxon>Eukaryota</taxon>
        <taxon>Viridiplantae</taxon>
        <taxon>Streptophyta</taxon>
        <taxon>Embryophyta</taxon>
        <taxon>Tracheophyta</taxon>
        <taxon>Spermatophyta</taxon>
        <taxon>Magnoliopsida</taxon>
        <taxon>eudicotyledons</taxon>
        <taxon>Gunneridae</taxon>
        <taxon>Pentapetalae</taxon>
        <taxon>rosids</taxon>
        <taxon>fabids</taxon>
        <taxon>Fabales</taxon>
        <taxon>Fabaceae</taxon>
        <taxon>Papilionoideae</taxon>
        <taxon>50 kb inversion clade</taxon>
        <taxon>NPAAA clade</taxon>
        <taxon>indigoferoid/millettioid clade</taxon>
        <taxon>Phaseoleae</taxon>
        <taxon>Vigna</taxon>
    </lineage>
</organism>
<dbReference type="AlphaFoldDB" id="A0A4D6LD35"/>
<name>A0A4D6LD35_VIGUN</name>
<protein>
    <submittedName>
        <fullName evidence="1">Uncharacterized protein</fullName>
    </submittedName>
</protein>
<reference evidence="1 2" key="1">
    <citation type="submission" date="2019-04" db="EMBL/GenBank/DDBJ databases">
        <title>An improved genome assembly and genetic linkage map for asparagus bean, Vigna unguiculata ssp. sesquipedialis.</title>
        <authorList>
            <person name="Xia Q."/>
            <person name="Zhang R."/>
            <person name="Dong Y."/>
        </authorList>
    </citation>
    <scope>NUCLEOTIDE SEQUENCE [LARGE SCALE GENOMIC DNA]</scope>
    <source>
        <tissue evidence="1">Leaf</tissue>
    </source>
</reference>
<evidence type="ECO:0000313" key="1">
    <source>
        <dbReference type="EMBL" id="QCD86184.1"/>
    </source>
</evidence>
<proteinExistence type="predicted"/>
<dbReference type="EMBL" id="CP039347">
    <property type="protein sequence ID" value="QCD86184.1"/>
    <property type="molecule type" value="Genomic_DNA"/>
</dbReference>
<evidence type="ECO:0000313" key="2">
    <source>
        <dbReference type="Proteomes" id="UP000501690"/>
    </source>
</evidence>
<accession>A0A4D6LD35</accession>
<keyword evidence="2" id="KW-1185">Reference proteome</keyword>
<gene>
    <name evidence="1" type="ORF">DEO72_LG3g705</name>
</gene>
<sequence length="124" mass="14322">MVLHHKNNIHNSFLLAVNYEGHINCAFYVSTTMNLQMLKEKIASYRYCSQGRRVKDVWFHKPVLGRWDQYETIKLLTDDDVRDMVAFFLPLPHDLPMKLSVTLYPAKGDNLDATTSTSTSNVDD</sequence>
<dbReference type="Proteomes" id="UP000501690">
    <property type="component" value="Linkage Group LG3"/>
</dbReference>